<dbReference type="AlphaFoldDB" id="A0A5N6G872"/>
<name>A0A5N6G872_PETAA</name>
<protein>
    <submittedName>
        <fullName evidence="1">Uncharacterized protein</fullName>
    </submittedName>
</protein>
<dbReference type="Proteomes" id="UP000326877">
    <property type="component" value="Unassembled WGS sequence"/>
</dbReference>
<dbReference type="OMA" id="WKVDIRH"/>
<accession>A0A5N6G872</accession>
<dbReference type="EMBL" id="ML735232">
    <property type="protein sequence ID" value="KAE8393154.1"/>
    <property type="molecule type" value="Genomic_DNA"/>
</dbReference>
<sequence>MSQQNSAAERAIKNDESFYSLPLDLGAYEWTCWLKVLREKAFDEHIICFVKEGHPCGEMPECSWKVDIRHPDQRVKLQKVVVALENEVEEVLADDFHLLGFLPETGEDRVYIQDWICISDEFALHPFLVG</sequence>
<reference evidence="1" key="1">
    <citation type="submission" date="2019-04" db="EMBL/GenBank/DDBJ databases">
        <title>Friends and foes A comparative genomics studyof 23 Aspergillus species from section Flavi.</title>
        <authorList>
            <consortium name="DOE Joint Genome Institute"/>
            <person name="Kjaerbolling I."/>
            <person name="Vesth T."/>
            <person name="Frisvad J.C."/>
            <person name="Nybo J.L."/>
            <person name="Theobald S."/>
            <person name="Kildgaard S."/>
            <person name="Isbrandt T."/>
            <person name="Kuo A."/>
            <person name="Sato A."/>
            <person name="Lyhne E.K."/>
            <person name="Kogle M.E."/>
            <person name="Wiebenga A."/>
            <person name="Kun R.S."/>
            <person name="Lubbers R.J."/>
            <person name="Makela M.R."/>
            <person name="Barry K."/>
            <person name="Chovatia M."/>
            <person name="Clum A."/>
            <person name="Daum C."/>
            <person name="Haridas S."/>
            <person name="He G."/>
            <person name="LaButti K."/>
            <person name="Lipzen A."/>
            <person name="Mondo S."/>
            <person name="Riley R."/>
            <person name="Salamov A."/>
            <person name="Simmons B.A."/>
            <person name="Magnuson J.K."/>
            <person name="Henrissat B."/>
            <person name="Mortensen U.H."/>
            <person name="Larsen T.O."/>
            <person name="Devries R.P."/>
            <person name="Grigoriev I.V."/>
            <person name="Machida M."/>
            <person name="Baker S.E."/>
            <person name="Andersen M.R."/>
        </authorList>
    </citation>
    <scope>NUCLEOTIDE SEQUENCE [LARGE SCALE GENOMIC DNA]</scope>
    <source>
        <strain evidence="1">IBT 14317</strain>
    </source>
</reference>
<proteinExistence type="predicted"/>
<accession>A0A5N7CG62</accession>
<organism evidence="1">
    <name type="scientific">Petromyces alliaceus</name>
    <name type="common">Aspergillus alliaceus</name>
    <dbReference type="NCBI Taxonomy" id="209559"/>
    <lineage>
        <taxon>Eukaryota</taxon>
        <taxon>Fungi</taxon>
        <taxon>Dikarya</taxon>
        <taxon>Ascomycota</taxon>
        <taxon>Pezizomycotina</taxon>
        <taxon>Eurotiomycetes</taxon>
        <taxon>Eurotiomycetidae</taxon>
        <taxon>Eurotiales</taxon>
        <taxon>Aspergillaceae</taxon>
        <taxon>Aspergillus</taxon>
        <taxon>Aspergillus subgen. Circumdati</taxon>
    </lineage>
</organism>
<gene>
    <name evidence="1" type="ORF">BDV23DRAFT_181030</name>
</gene>
<evidence type="ECO:0000313" key="1">
    <source>
        <dbReference type="EMBL" id="KAE8393154.1"/>
    </source>
</evidence>